<reference evidence="11 12" key="1">
    <citation type="submission" date="2020-01" db="EMBL/GenBank/DDBJ databases">
        <authorList>
            <person name="Kim M.K."/>
        </authorList>
    </citation>
    <scope>NUCLEOTIDE SEQUENCE [LARGE SCALE GENOMIC DNA]</scope>
    <source>
        <strain evidence="11 12">172606-1</strain>
    </source>
</reference>
<keyword evidence="5" id="KW-0378">Hydrolase</keyword>
<dbReference type="GO" id="GO:0005886">
    <property type="term" value="C:plasma membrane"/>
    <property type="evidence" value="ECO:0007669"/>
    <property type="project" value="TreeGrafter"/>
</dbReference>
<dbReference type="SUPFAM" id="SSF55486">
    <property type="entry name" value="Metalloproteases ('zincins'), catalytic domain"/>
    <property type="match status" value="1"/>
</dbReference>
<keyword evidence="7" id="KW-0482">Metalloprotease</keyword>
<dbReference type="PRINTS" id="PR00786">
    <property type="entry name" value="NEPRILYSIN"/>
</dbReference>
<feature type="domain" description="Peptidase M13 N-terminal" evidence="10">
    <location>
        <begin position="39"/>
        <end position="416"/>
    </location>
</feature>
<dbReference type="GO" id="GO:0016485">
    <property type="term" value="P:protein processing"/>
    <property type="evidence" value="ECO:0007669"/>
    <property type="project" value="TreeGrafter"/>
</dbReference>
<dbReference type="GO" id="GO:0004222">
    <property type="term" value="F:metalloendopeptidase activity"/>
    <property type="evidence" value="ECO:0007669"/>
    <property type="project" value="InterPro"/>
</dbReference>
<dbReference type="PROSITE" id="PS51257">
    <property type="entry name" value="PROKAR_LIPOPROTEIN"/>
    <property type="match status" value="1"/>
</dbReference>
<evidence type="ECO:0000256" key="4">
    <source>
        <dbReference type="ARBA" id="ARBA00022723"/>
    </source>
</evidence>
<dbReference type="InterPro" id="IPR018497">
    <property type="entry name" value="Peptidase_M13_C"/>
</dbReference>
<dbReference type="Gene3D" id="1.10.1380.10">
    <property type="entry name" value="Neutral endopeptidase , domain2"/>
    <property type="match status" value="1"/>
</dbReference>
<keyword evidence="12" id="KW-1185">Reference proteome</keyword>
<dbReference type="Gene3D" id="3.40.390.10">
    <property type="entry name" value="Collagenase (Catalytic Domain)"/>
    <property type="match status" value="1"/>
</dbReference>
<keyword evidence="8" id="KW-0732">Signal</keyword>
<evidence type="ECO:0000256" key="5">
    <source>
        <dbReference type="ARBA" id="ARBA00022801"/>
    </source>
</evidence>
<feature type="chain" id="PRO_5025616696" evidence="8">
    <location>
        <begin position="20"/>
        <end position="672"/>
    </location>
</feature>
<dbReference type="InterPro" id="IPR008753">
    <property type="entry name" value="Peptidase_M13_N"/>
</dbReference>
<keyword evidence="6" id="KW-0862">Zinc</keyword>
<dbReference type="EMBL" id="CP048222">
    <property type="protein sequence ID" value="QHT71725.1"/>
    <property type="molecule type" value="Genomic_DNA"/>
</dbReference>
<name>A0A6C0GU63_9BACT</name>
<evidence type="ECO:0000256" key="1">
    <source>
        <dbReference type="ARBA" id="ARBA00001947"/>
    </source>
</evidence>
<evidence type="ECO:0000256" key="6">
    <source>
        <dbReference type="ARBA" id="ARBA00022833"/>
    </source>
</evidence>
<dbReference type="KEGG" id="rhoz:GXP67_36190"/>
<dbReference type="InterPro" id="IPR042089">
    <property type="entry name" value="Peptidase_M13_dom_2"/>
</dbReference>
<evidence type="ECO:0000313" key="11">
    <source>
        <dbReference type="EMBL" id="QHT71725.1"/>
    </source>
</evidence>
<sequence>MIRLLYFSLVLLLAAACQKISDTDTKHVALTGIDLSKTPGDDFFTYVNGIWYDTIQIPASQTGVGSYSFLNFPQRIRLQGILDSLSKSKNPSGSIEEKVADFYASGMDTTAINNRGYEPLKPVFSRIDGISDIPSLVVMAVEELKVGNTSLMGFYVGPDDKQSTVNIAHFYQTGIGLPERDYYFKTDSSTLAIQIAYKQYLTTLFALTGSDSTQAKKSAGVAYEIEKQLAAAHRTNIELRDVQANYNKVAVSDLSKKHPNLGWTTLLNNLGLQVDSLNMGQPPYYEKLNALLKTIPVNDWKVYLKANALSTYANWLSQPFVDASFAYTKILTGQAVKKTRAEEMTQVVDQSLGHALAQLYVKKYFPEEAKKRMVVLVDNLKKAFEARINNLDWMSDSTKTKAKEKLGAFSEKIGYPDKWREYSKVEVKRNTYFENCLSANKNEYLYSLAKVGKPVDRTEWHTTPPTVTAYNNPPLNEIVFPAGILQSPYFDLYADDALNYGGIGMVIGHEITHSFDDQGAQYDKEGNVKNWWTKQDYEKFKARTGQVIDQYNSFTVLDSMPIKGALTVGENTADMAGVAIAYDAFKLTAQGQDTTKLDGFTPDQRFFISVARIWRVKTRDEFLRMYVNTNPHSPAKWRVNGPLMNFTPFYKAFNLQATDKMYKPEKERITVW</sequence>
<evidence type="ECO:0000259" key="9">
    <source>
        <dbReference type="Pfam" id="PF01431"/>
    </source>
</evidence>
<comment type="similarity">
    <text evidence="2">Belongs to the peptidase M13 family.</text>
</comment>
<organism evidence="11 12">
    <name type="scientific">Rhodocytophaga rosea</name>
    <dbReference type="NCBI Taxonomy" id="2704465"/>
    <lineage>
        <taxon>Bacteria</taxon>
        <taxon>Pseudomonadati</taxon>
        <taxon>Bacteroidota</taxon>
        <taxon>Cytophagia</taxon>
        <taxon>Cytophagales</taxon>
        <taxon>Rhodocytophagaceae</taxon>
        <taxon>Rhodocytophaga</taxon>
    </lineage>
</organism>
<accession>A0A6C0GU63</accession>
<dbReference type="GO" id="GO:0046872">
    <property type="term" value="F:metal ion binding"/>
    <property type="evidence" value="ECO:0007669"/>
    <property type="project" value="UniProtKB-KW"/>
</dbReference>
<keyword evidence="3" id="KW-0645">Protease</keyword>
<comment type="cofactor">
    <cofactor evidence="1">
        <name>Zn(2+)</name>
        <dbReference type="ChEBI" id="CHEBI:29105"/>
    </cofactor>
</comment>
<dbReference type="InterPro" id="IPR000718">
    <property type="entry name" value="Peptidase_M13"/>
</dbReference>
<dbReference type="AlphaFoldDB" id="A0A6C0GU63"/>
<evidence type="ECO:0000259" key="10">
    <source>
        <dbReference type="Pfam" id="PF05649"/>
    </source>
</evidence>
<feature type="domain" description="Peptidase M13 C-terminal" evidence="9">
    <location>
        <begin position="469"/>
        <end position="668"/>
    </location>
</feature>
<keyword evidence="4" id="KW-0479">Metal-binding</keyword>
<dbReference type="Pfam" id="PF05649">
    <property type="entry name" value="Peptidase_M13_N"/>
    <property type="match status" value="1"/>
</dbReference>
<dbReference type="PROSITE" id="PS51885">
    <property type="entry name" value="NEPRILYSIN"/>
    <property type="match status" value="1"/>
</dbReference>
<evidence type="ECO:0000256" key="7">
    <source>
        <dbReference type="ARBA" id="ARBA00023049"/>
    </source>
</evidence>
<dbReference type="PANTHER" id="PTHR11733:SF167">
    <property type="entry name" value="FI17812P1-RELATED"/>
    <property type="match status" value="1"/>
</dbReference>
<evidence type="ECO:0000256" key="3">
    <source>
        <dbReference type="ARBA" id="ARBA00022670"/>
    </source>
</evidence>
<protein>
    <submittedName>
        <fullName evidence="11">M13 family metallopeptidase</fullName>
    </submittedName>
</protein>
<dbReference type="Proteomes" id="UP000480178">
    <property type="component" value="Chromosome"/>
</dbReference>
<evidence type="ECO:0000256" key="2">
    <source>
        <dbReference type="ARBA" id="ARBA00007357"/>
    </source>
</evidence>
<dbReference type="RefSeq" id="WP_162447653.1">
    <property type="nucleotide sequence ID" value="NZ_CP048222.1"/>
</dbReference>
<dbReference type="PANTHER" id="PTHR11733">
    <property type="entry name" value="ZINC METALLOPROTEASE FAMILY M13 NEPRILYSIN-RELATED"/>
    <property type="match status" value="1"/>
</dbReference>
<feature type="signal peptide" evidence="8">
    <location>
        <begin position="1"/>
        <end position="19"/>
    </location>
</feature>
<evidence type="ECO:0000313" key="12">
    <source>
        <dbReference type="Proteomes" id="UP000480178"/>
    </source>
</evidence>
<dbReference type="Pfam" id="PF01431">
    <property type="entry name" value="Peptidase_M13"/>
    <property type="match status" value="1"/>
</dbReference>
<proteinExistence type="inferred from homology"/>
<evidence type="ECO:0000256" key="8">
    <source>
        <dbReference type="SAM" id="SignalP"/>
    </source>
</evidence>
<dbReference type="CDD" id="cd08662">
    <property type="entry name" value="M13"/>
    <property type="match status" value="1"/>
</dbReference>
<gene>
    <name evidence="11" type="ORF">GXP67_36190</name>
</gene>
<dbReference type="InterPro" id="IPR024079">
    <property type="entry name" value="MetalloPept_cat_dom_sf"/>
</dbReference>